<evidence type="ECO:0000256" key="6">
    <source>
        <dbReference type="ARBA" id="ARBA00029491"/>
    </source>
</evidence>
<dbReference type="InterPro" id="IPR036849">
    <property type="entry name" value="Enolase-like_C_sf"/>
</dbReference>
<dbReference type="SFLD" id="SFLDS00001">
    <property type="entry name" value="Enolase"/>
    <property type="match status" value="1"/>
</dbReference>
<dbReference type="CDD" id="cd03317">
    <property type="entry name" value="NAAAR"/>
    <property type="match status" value="1"/>
</dbReference>
<dbReference type="GO" id="GO:0016854">
    <property type="term" value="F:racemase and epimerase activity"/>
    <property type="evidence" value="ECO:0007669"/>
    <property type="project" value="UniProtKB-ARBA"/>
</dbReference>
<comment type="function">
    <text evidence="7">Converts 2-succinyl-6-hydroxy-2,4-cyclohexadiene-1-carboxylate (SHCHC) to 2-succinylbenzoate (OSB).</text>
</comment>
<dbReference type="GO" id="GO:0000287">
    <property type="term" value="F:magnesium ion binding"/>
    <property type="evidence" value="ECO:0007669"/>
    <property type="project" value="UniProtKB-UniRule"/>
</dbReference>
<comment type="cofactor">
    <cofactor evidence="1 7">
        <name>a divalent metal cation</name>
        <dbReference type="ChEBI" id="CHEBI:60240"/>
    </cofactor>
</comment>
<feature type="binding site" evidence="7">
    <location>
        <position position="265"/>
    </location>
    <ligand>
        <name>Mg(2+)</name>
        <dbReference type="ChEBI" id="CHEBI:18420"/>
    </ligand>
</feature>
<dbReference type="HAMAP" id="MF_01933">
    <property type="entry name" value="MenC_2"/>
    <property type="match status" value="1"/>
</dbReference>
<dbReference type="UniPathway" id="UPA00079"/>
<dbReference type="Pfam" id="PF13378">
    <property type="entry name" value="MR_MLE_C"/>
    <property type="match status" value="1"/>
</dbReference>
<keyword evidence="3 7" id="KW-0479">Metal-binding</keyword>
<sequence length="401" mass="45238">MLVIYMIKAWQLKLNKIIFQIKDVTYMDINQVLLQRIKMPLKSSFETSFGKVTEKDIIVVRVFSEDKVGIAESVAMPFPIYNEETTGTVWYMLEHFLIPQLLEKGVKHPRDVFDMFSYIRRNNMAKAALEMAVWDLYSKQNGLSLSAVLGGTRKEIEVGVSIGIEDNIDDLLIKVNHFLNEGYKKIKVKIKPGWDIEPLRAIRNKFGDDIPLMADANSAYTLNDKALLKELDTFNLMMVEQPLAHDDIIDHAKLQAEMKTPICLDESIHSVEDARKALEIEACKIINIKIGRVGGLTEAKKIHDLCEERDVPVWCGGMLEAGIGRAHNIAIASLSNFTIPGDTSSSSRYFNEDIIFPEVTLSKPGMISVPERPGIGFDINNELINKMIVNDKTFTKATMIS</sequence>
<dbReference type="InterPro" id="IPR029065">
    <property type="entry name" value="Enolase_C-like"/>
</dbReference>
<gene>
    <name evidence="7" type="primary">menC</name>
    <name evidence="9" type="ORF">IQ10_01534</name>
</gene>
<keyword evidence="4 7" id="KW-0460">Magnesium</keyword>
<keyword evidence="5 7" id="KW-0456">Lyase</keyword>
<dbReference type="EC" id="4.2.1.113" evidence="6 7"/>
<dbReference type="SMART" id="SM00922">
    <property type="entry name" value="MR_MLE"/>
    <property type="match status" value="1"/>
</dbReference>
<feature type="binding site" evidence="7">
    <location>
        <position position="240"/>
    </location>
    <ligand>
        <name>Mg(2+)</name>
        <dbReference type="ChEBI" id="CHEBI:18420"/>
    </ligand>
</feature>
<dbReference type="PANTHER" id="PTHR48073:SF5">
    <property type="entry name" value="O-SUCCINYLBENZOATE SYNTHASE"/>
    <property type="match status" value="1"/>
</dbReference>
<feature type="active site" description="Proton acceptor" evidence="7">
    <location>
        <position position="289"/>
    </location>
</feature>
<evidence type="ECO:0000256" key="2">
    <source>
        <dbReference type="ARBA" id="ARBA00022428"/>
    </source>
</evidence>
<dbReference type="Pfam" id="PF02746">
    <property type="entry name" value="MR_MLE_N"/>
    <property type="match status" value="1"/>
</dbReference>
<comment type="caution">
    <text evidence="9">The sequence shown here is derived from an EMBL/GenBank/DDBJ whole genome shotgun (WGS) entry which is preliminary data.</text>
</comment>
<keyword evidence="2 7" id="KW-0474">Menaquinone biosynthesis</keyword>
<dbReference type="InterPro" id="IPR013341">
    <property type="entry name" value="Mandelate_racemase_N_dom"/>
</dbReference>
<evidence type="ECO:0000256" key="7">
    <source>
        <dbReference type="HAMAP-Rule" id="MF_01933"/>
    </source>
</evidence>
<feature type="domain" description="Mandelate racemase/muconate lactonizing enzyme C-terminal" evidence="8">
    <location>
        <begin position="168"/>
        <end position="261"/>
    </location>
</feature>
<name>A0A562QPS1_9BACI</name>
<evidence type="ECO:0000256" key="1">
    <source>
        <dbReference type="ARBA" id="ARBA00001968"/>
    </source>
</evidence>
<evidence type="ECO:0000313" key="9">
    <source>
        <dbReference type="EMBL" id="TWI58200.1"/>
    </source>
</evidence>
<dbReference type="InterPro" id="IPR013342">
    <property type="entry name" value="Mandelate_racemase_C"/>
</dbReference>
<reference evidence="9 10" key="1">
    <citation type="journal article" date="2015" name="Stand. Genomic Sci.">
        <title>Genomic Encyclopedia of Bacterial and Archaeal Type Strains, Phase III: the genomes of soil and plant-associated and newly described type strains.</title>
        <authorList>
            <person name="Whitman W.B."/>
            <person name="Woyke T."/>
            <person name="Klenk H.P."/>
            <person name="Zhou Y."/>
            <person name="Lilburn T.G."/>
            <person name="Beck B.J."/>
            <person name="De Vos P."/>
            <person name="Vandamme P."/>
            <person name="Eisen J.A."/>
            <person name="Garrity G."/>
            <person name="Hugenholtz P."/>
            <person name="Kyrpides N.C."/>
        </authorList>
    </citation>
    <scope>NUCLEOTIDE SEQUENCE [LARGE SCALE GENOMIC DNA]</scope>
    <source>
        <strain evidence="9 10">CGMCC 1.10116</strain>
    </source>
</reference>
<dbReference type="SUPFAM" id="SSF54826">
    <property type="entry name" value="Enolase N-terminal domain-like"/>
    <property type="match status" value="1"/>
</dbReference>
<dbReference type="UniPathway" id="UPA01057">
    <property type="reaction ID" value="UER00165"/>
</dbReference>
<dbReference type="SFLD" id="SFLDF00009">
    <property type="entry name" value="o-succinylbenzoate_synthase"/>
    <property type="match status" value="1"/>
</dbReference>
<evidence type="ECO:0000256" key="3">
    <source>
        <dbReference type="ARBA" id="ARBA00022723"/>
    </source>
</evidence>
<proteinExistence type="inferred from homology"/>
<feature type="active site" description="Proton donor" evidence="7">
    <location>
        <position position="189"/>
    </location>
</feature>
<protein>
    <recommendedName>
        <fullName evidence="6 7">o-succinylbenzoate synthase</fullName>
        <shortName evidence="7">OSB synthase</shortName>
        <shortName evidence="7">OSBS</shortName>
        <ecNumber evidence="6 7">4.2.1.113</ecNumber>
    </recommendedName>
    <alternativeName>
        <fullName evidence="7">4-(2'-carboxyphenyl)-4-oxybutyric acid synthase</fullName>
    </alternativeName>
    <alternativeName>
        <fullName evidence="7">o-succinylbenzoic acid synthase</fullName>
    </alternativeName>
</protein>
<evidence type="ECO:0000313" key="10">
    <source>
        <dbReference type="Proteomes" id="UP000315711"/>
    </source>
</evidence>
<evidence type="ECO:0000256" key="5">
    <source>
        <dbReference type="ARBA" id="ARBA00023239"/>
    </source>
</evidence>
<dbReference type="SFLD" id="SFLDG00180">
    <property type="entry name" value="muconate_cycloisomerase"/>
    <property type="match status" value="1"/>
</dbReference>
<dbReference type="InterPro" id="IPR010197">
    <property type="entry name" value="OSBS/NAAAR"/>
</dbReference>
<dbReference type="PANTHER" id="PTHR48073">
    <property type="entry name" value="O-SUCCINYLBENZOATE SYNTHASE-RELATED"/>
    <property type="match status" value="1"/>
</dbReference>
<dbReference type="GO" id="GO:0009234">
    <property type="term" value="P:menaquinone biosynthetic process"/>
    <property type="evidence" value="ECO:0007669"/>
    <property type="project" value="UniProtKB-UniRule"/>
</dbReference>
<keyword evidence="10" id="KW-1185">Reference proteome</keyword>
<dbReference type="SUPFAM" id="SSF51604">
    <property type="entry name" value="Enolase C-terminal domain-like"/>
    <property type="match status" value="1"/>
</dbReference>
<comment type="pathway">
    <text evidence="7">Quinol/quinone metabolism; 1,4-dihydroxy-2-naphthoate biosynthesis; 1,4-dihydroxy-2-naphthoate from chorismate: step 4/7.</text>
</comment>
<feature type="binding site" evidence="7">
    <location>
        <position position="215"/>
    </location>
    <ligand>
        <name>Mg(2+)</name>
        <dbReference type="ChEBI" id="CHEBI:18420"/>
    </ligand>
</feature>
<dbReference type="AlphaFoldDB" id="A0A562QPS1"/>
<evidence type="ECO:0000256" key="4">
    <source>
        <dbReference type="ARBA" id="ARBA00022842"/>
    </source>
</evidence>
<dbReference type="InterPro" id="IPR029017">
    <property type="entry name" value="Enolase-like_N"/>
</dbReference>
<dbReference type="NCBIfam" id="TIGR01928">
    <property type="entry name" value="menC_lowGC_arch"/>
    <property type="match status" value="1"/>
</dbReference>
<accession>A0A562QPS1</accession>
<dbReference type="EMBL" id="VLKZ01000003">
    <property type="protein sequence ID" value="TWI58200.1"/>
    <property type="molecule type" value="Genomic_DNA"/>
</dbReference>
<dbReference type="Gene3D" id="3.30.390.10">
    <property type="entry name" value="Enolase-like, N-terminal domain"/>
    <property type="match status" value="1"/>
</dbReference>
<dbReference type="GO" id="GO:0043748">
    <property type="term" value="F:O-succinylbenzoate synthase activity"/>
    <property type="evidence" value="ECO:0007669"/>
    <property type="project" value="UniProtKB-EC"/>
</dbReference>
<comment type="catalytic activity">
    <reaction evidence="7">
        <text>(1R,6R)-6-hydroxy-2-succinyl-cyclohexa-2,4-diene-1-carboxylate = 2-succinylbenzoate + H2O</text>
        <dbReference type="Rhea" id="RHEA:10196"/>
        <dbReference type="ChEBI" id="CHEBI:15377"/>
        <dbReference type="ChEBI" id="CHEBI:18325"/>
        <dbReference type="ChEBI" id="CHEBI:58689"/>
        <dbReference type="EC" id="4.2.1.113"/>
    </reaction>
</comment>
<comment type="similarity">
    <text evidence="7">Belongs to the mandelate racemase/muconate lactonizing enzyme family. MenC type 2 subfamily.</text>
</comment>
<comment type="pathway">
    <text evidence="7">Quinol/quinone metabolism; menaquinone biosynthesis.</text>
</comment>
<dbReference type="Gene3D" id="3.20.20.120">
    <property type="entry name" value="Enolase-like C-terminal domain"/>
    <property type="match status" value="1"/>
</dbReference>
<organism evidence="9 10">
    <name type="scientific">Halalkalibacter nanhaiisediminis</name>
    <dbReference type="NCBI Taxonomy" id="688079"/>
    <lineage>
        <taxon>Bacteria</taxon>
        <taxon>Bacillati</taxon>
        <taxon>Bacillota</taxon>
        <taxon>Bacilli</taxon>
        <taxon>Bacillales</taxon>
        <taxon>Bacillaceae</taxon>
        <taxon>Halalkalibacter</taxon>
    </lineage>
</organism>
<evidence type="ECO:0000259" key="8">
    <source>
        <dbReference type="SMART" id="SM00922"/>
    </source>
</evidence>
<dbReference type="InterPro" id="IPR047585">
    <property type="entry name" value="MenC"/>
</dbReference>
<dbReference type="Proteomes" id="UP000315711">
    <property type="component" value="Unassembled WGS sequence"/>
</dbReference>